<dbReference type="eggNOG" id="COG0348">
    <property type="taxonomic scope" value="Bacteria"/>
</dbReference>
<dbReference type="Proteomes" id="UP000054010">
    <property type="component" value="Unassembled WGS sequence"/>
</dbReference>
<gene>
    <name evidence="1" type="ORF">OSCT_2255</name>
</gene>
<dbReference type="EMBL" id="ADVR01000097">
    <property type="protein sequence ID" value="EFO79880.1"/>
    <property type="molecule type" value="Genomic_DNA"/>
</dbReference>
<dbReference type="OrthoDB" id="160149at2"/>
<comment type="caution">
    <text evidence="1">The sequence shown here is derived from an EMBL/GenBank/DDBJ whole genome shotgun (WGS) entry which is preliminary data.</text>
</comment>
<reference evidence="1 2" key="1">
    <citation type="journal article" date="2011" name="J. Bacteriol.">
        <title>Draft genome sequence of the anoxygenic filamentous phototrophic bacterium Oscillochloris trichoides subsp. DG-6.</title>
        <authorList>
            <person name="Kuznetsov B.B."/>
            <person name="Ivanovsky R.N."/>
            <person name="Keppen O.I."/>
            <person name="Sukhacheva M.V."/>
            <person name="Bumazhkin B.K."/>
            <person name="Patutina E.O."/>
            <person name="Beletsky A.V."/>
            <person name="Mardanov A.V."/>
            <person name="Baslerov R.V."/>
            <person name="Panteleeva A.N."/>
            <person name="Kolganova T.V."/>
            <person name="Ravin N.V."/>
            <person name="Skryabin K.G."/>
        </authorList>
    </citation>
    <scope>NUCLEOTIDE SEQUENCE [LARGE SCALE GENOMIC DNA]</scope>
    <source>
        <strain evidence="1 2">DG-6</strain>
    </source>
</reference>
<evidence type="ECO:0000313" key="1">
    <source>
        <dbReference type="EMBL" id="EFO79880.1"/>
    </source>
</evidence>
<dbReference type="AlphaFoldDB" id="E1IFZ1"/>
<evidence type="ECO:0000313" key="2">
    <source>
        <dbReference type="Proteomes" id="UP000054010"/>
    </source>
</evidence>
<protein>
    <submittedName>
        <fullName evidence="1">Uncharacterized protein</fullName>
    </submittedName>
</protein>
<name>E1IFZ1_9CHLR</name>
<keyword evidence="2" id="KW-1185">Reference proteome</keyword>
<accession>E1IFZ1</accession>
<proteinExistence type="predicted"/>
<dbReference type="HOGENOM" id="CLU_2012986_0_0_0"/>
<organism evidence="1 2">
    <name type="scientific">Oscillochloris trichoides DG-6</name>
    <dbReference type="NCBI Taxonomy" id="765420"/>
    <lineage>
        <taxon>Bacteria</taxon>
        <taxon>Bacillati</taxon>
        <taxon>Chloroflexota</taxon>
        <taxon>Chloroflexia</taxon>
        <taxon>Chloroflexales</taxon>
        <taxon>Chloroflexineae</taxon>
        <taxon>Oscillochloridaceae</taxon>
        <taxon>Oscillochloris</taxon>
    </lineage>
</organism>
<sequence>MNIPTPARRSIHVPGLVYAALVLGLFFGSILIAQASGLWSVSGKFTPNGVPVQLSGTDPATIKGWMTIQAVLDAYPVDQASLYRQFGIPEETPSSTPLKDLEAVVPGFSVTALHDWLSTQVVP</sequence>
<dbReference type="STRING" id="765420.OSCT_2255"/>